<accession>A0ABQ7GTW9</accession>
<reference evidence="1" key="1">
    <citation type="submission" date="2017-08" db="EMBL/GenBank/DDBJ databases">
        <authorList>
            <person name="Polle J.E."/>
            <person name="Barry K."/>
            <person name="Cushman J."/>
            <person name="Schmutz J."/>
            <person name="Tran D."/>
            <person name="Hathwaick L.T."/>
            <person name="Yim W.C."/>
            <person name="Jenkins J."/>
            <person name="Mckie-Krisberg Z.M."/>
            <person name="Prochnik S."/>
            <person name="Lindquist E."/>
            <person name="Dockter R.B."/>
            <person name="Adam C."/>
            <person name="Molina H."/>
            <person name="Bunkerborg J."/>
            <person name="Jin E."/>
            <person name="Buchheim M."/>
            <person name="Magnuson J."/>
        </authorList>
    </citation>
    <scope>NUCLEOTIDE SEQUENCE</scope>
    <source>
        <strain evidence="1">CCAP 19/18</strain>
    </source>
</reference>
<organism evidence="1 2">
    <name type="scientific">Dunaliella salina</name>
    <name type="common">Green alga</name>
    <name type="synonym">Protococcus salinus</name>
    <dbReference type="NCBI Taxonomy" id="3046"/>
    <lineage>
        <taxon>Eukaryota</taxon>
        <taxon>Viridiplantae</taxon>
        <taxon>Chlorophyta</taxon>
        <taxon>core chlorophytes</taxon>
        <taxon>Chlorophyceae</taxon>
        <taxon>CS clade</taxon>
        <taxon>Chlamydomonadales</taxon>
        <taxon>Dunaliellaceae</taxon>
        <taxon>Dunaliella</taxon>
    </lineage>
</organism>
<name>A0ABQ7GTW9_DUNSA</name>
<evidence type="ECO:0000313" key="2">
    <source>
        <dbReference type="Proteomes" id="UP000815325"/>
    </source>
</evidence>
<keyword evidence="2" id="KW-1185">Reference proteome</keyword>
<proteinExistence type="predicted"/>
<gene>
    <name evidence="1" type="ORF">DUNSADRAFT_3430</name>
</gene>
<protein>
    <submittedName>
        <fullName evidence="1">Uncharacterized protein</fullName>
    </submittedName>
</protein>
<sequence>MCTCPLSKIWGRSYHSFWMQLPSFSSFLADSFVCVDLRSALCPGIHLVKSIFWHACAKWQFKLSHYLWTATSSTAQRLRFGSLMY</sequence>
<evidence type="ECO:0000313" key="1">
    <source>
        <dbReference type="EMBL" id="KAF5838061.1"/>
    </source>
</evidence>
<comment type="caution">
    <text evidence="1">The sequence shown here is derived from an EMBL/GenBank/DDBJ whole genome shotgun (WGS) entry which is preliminary data.</text>
</comment>
<dbReference type="EMBL" id="MU069592">
    <property type="protein sequence ID" value="KAF5838061.1"/>
    <property type="molecule type" value="Genomic_DNA"/>
</dbReference>
<dbReference type="Proteomes" id="UP000815325">
    <property type="component" value="Unassembled WGS sequence"/>
</dbReference>